<organism evidence="2 3">
    <name type="scientific">Enterovibrio gelatinilyticus</name>
    <dbReference type="NCBI Taxonomy" id="2899819"/>
    <lineage>
        <taxon>Bacteria</taxon>
        <taxon>Pseudomonadati</taxon>
        <taxon>Pseudomonadota</taxon>
        <taxon>Gammaproteobacteria</taxon>
        <taxon>Vibrionales</taxon>
        <taxon>Vibrionaceae</taxon>
        <taxon>Enterovibrio</taxon>
    </lineage>
</organism>
<proteinExistence type="predicted"/>
<feature type="domain" description="Glycosyltransferase 2-like" evidence="1">
    <location>
        <begin position="9"/>
        <end position="143"/>
    </location>
</feature>
<dbReference type="InterPro" id="IPR001173">
    <property type="entry name" value="Glyco_trans_2-like"/>
</dbReference>
<dbReference type="CDD" id="cd00761">
    <property type="entry name" value="Glyco_tranf_GTA_type"/>
    <property type="match status" value="1"/>
</dbReference>
<dbReference type="EMBL" id="JAJUBC010000040">
    <property type="protein sequence ID" value="MDD1796033.1"/>
    <property type="molecule type" value="Genomic_DNA"/>
</dbReference>
<evidence type="ECO:0000313" key="2">
    <source>
        <dbReference type="EMBL" id="MDD1796033.1"/>
    </source>
</evidence>
<name>A0ABT5R6Y2_9GAMM</name>
<keyword evidence="3" id="KW-1185">Reference proteome</keyword>
<dbReference type="InterPro" id="IPR029044">
    <property type="entry name" value="Nucleotide-diphossugar_trans"/>
</dbReference>
<dbReference type="Gene3D" id="3.90.550.10">
    <property type="entry name" value="Spore Coat Polysaccharide Biosynthesis Protein SpsA, Chain A"/>
    <property type="match status" value="1"/>
</dbReference>
<sequence>MLNDCPLVSIVMPSYNSSLTVNESIKSVLSQSYSNFELIICDDNSTDDSKSIISKIEDDRIRLVDNVFKKGACGARATCMKYANGDYIAFLDSDDLWASNKLEIQIGSMLENDLDFTYSDYAVFIDSINNIERLIFSPEKIQYGDLIRYCDIGCLTVVIRKSSFSCLEYVDSPKEDYAFWLKIIKQCKVASKVNGTLAYYRRGTTTLSSNKVKEIGKQWYVLRNVENLPFLLSVNCLISYCFNGLRKHYL</sequence>
<comment type="caution">
    <text evidence="2">The sequence shown here is derived from an EMBL/GenBank/DDBJ whole genome shotgun (WGS) entry which is preliminary data.</text>
</comment>
<accession>A0ABT5R6Y2</accession>
<dbReference type="Pfam" id="PF00535">
    <property type="entry name" value="Glycos_transf_2"/>
    <property type="match status" value="1"/>
</dbReference>
<dbReference type="SUPFAM" id="SSF53448">
    <property type="entry name" value="Nucleotide-diphospho-sugar transferases"/>
    <property type="match status" value="1"/>
</dbReference>
<dbReference type="Proteomes" id="UP001149400">
    <property type="component" value="Unassembled WGS sequence"/>
</dbReference>
<evidence type="ECO:0000259" key="1">
    <source>
        <dbReference type="Pfam" id="PF00535"/>
    </source>
</evidence>
<dbReference type="RefSeq" id="WP_274166795.1">
    <property type="nucleotide sequence ID" value="NZ_JAJUBC010000040.1"/>
</dbReference>
<dbReference type="PANTHER" id="PTHR22916">
    <property type="entry name" value="GLYCOSYLTRANSFERASE"/>
    <property type="match status" value="1"/>
</dbReference>
<evidence type="ECO:0000313" key="3">
    <source>
        <dbReference type="Proteomes" id="UP001149400"/>
    </source>
</evidence>
<dbReference type="PANTHER" id="PTHR22916:SF3">
    <property type="entry name" value="UDP-GLCNAC:BETAGAL BETA-1,3-N-ACETYLGLUCOSAMINYLTRANSFERASE-LIKE PROTEIN 1"/>
    <property type="match status" value="1"/>
</dbReference>
<protein>
    <submittedName>
        <fullName evidence="2">Glycosyltransferase</fullName>
    </submittedName>
</protein>
<gene>
    <name evidence="2" type="ORF">LRP50_23210</name>
</gene>
<reference evidence="2" key="1">
    <citation type="submission" date="2021-12" db="EMBL/GenBank/DDBJ databases">
        <title>Enterovibrio ZSDZ35 sp. nov. and Enterovibrio ZSDZ42 sp. nov., isolated from coastal seawater in Qingdao.</title>
        <authorList>
            <person name="Zhang P."/>
        </authorList>
    </citation>
    <scope>NUCLEOTIDE SEQUENCE</scope>
    <source>
        <strain evidence="2">ZSDZ42</strain>
    </source>
</reference>